<name>A0AA49JGC3_9BACT</name>
<dbReference type="SMART" id="SM00065">
    <property type="entry name" value="GAF"/>
    <property type="match status" value="1"/>
</dbReference>
<evidence type="ECO:0000313" key="3">
    <source>
        <dbReference type="EMBL" id="WKN36220.1"/>
    </source>
</evidence>
<dbReference type="InterPro" id="IPR029016">
    <property type="entry name" value="GAF-like_dom_sf"/>
</dbReference>
<organism evidence="3">
    <name type="scientific">Roseihalotalea indica</name>
    <dbReference type="NCBI Taxonomy" id="2867963"/>
    <lineage>
        <taxon>Bacteria</taxon>
        <taxon>Pseudomonadati</taxon>
        <taxon>Bacteroidota</taxon>
        <taxon>Cytophagia</taxon>
        <taxon>Cytophagales</taxon>
        <taxon>Catalimonadaceae</taxon>
        <taxon>Roseihalotalea</taxon>
    </lineage>
</organism>
<evidence type="ECO:0000256" key="1">
    <source>
        <dbReference type="ARBA" id="ARBA00038454"/>
    </source>
</evidence>
<gene>
    <name evidence="3" type="ORF">K4G66_28040</name>
</gene>
<dbReference type="Gene3D" id="3.30.450.40">
    <property type="match status" value="1"/>
</dbReference>
<dbReference type="EMBL" id="CP120682">
    <property type="protein sequence ID" value="WKN36220.1"/>
    <property type="molecule type" value="Genomic_DNA"/>
</dbReference>
<dbReference type="GO" id="GO:0033745">
    <property type="term" value="F:L-methionine-(R)-S-oxide reductase activity"/>
    <property type="evidence" value="ECO:0007669"/>
    <property type="project" value="TreeGrafter"/>
</dbReference>
<reference evidence="3" key="1">
    <citation type="journal article" date="2023" name="Comput. Struct. Biotechnol. J.">
        <title>Discovery of a novel marine Bacteroidetes with a rich repertoire of carbohydrate-active enzymes.</title>
        <authorList>
            <person name="Chen B."/>
            <person name="Liu G."/>
            <person name="Chen Q."/>
            <person name="Wang H."/>
            <person name="Liu L."/>
            <person name="Tang K."/>
        </authorList>
    </citation>
    <scope>NUCLEOTIDE SEQUENCE</scope>
    <source>
        <strain evidence="3">TK19036</strain>
    </source>
</reference>
<protein>
    <submittedName>
        <fullName evidence="3">GAF domain-containing protein</fullName>
    </submittedName>
</protein>
<sequence>MAENIVMPTQATKEEIYEALLPQLKALTKDETNLIANLGNIAAALHHNLSFFWTGFYLVEDEELVLGPFQGPVACTRIAFGKGVCGTAWKEKQAILVPDVHQFPGHIACSADSQSEIVVPVIKDQTVRMVLDIDSNRVNNFDEVDQEYLTKLAEYMASSLL</sequence>
<proteinExistence type="inferred from homology"/>
<dbReference type="SUPFAM" id="SSF55781">
    <property type="entry name" value="GAF domain-like"/>
    <property type="match status" value="1"/>
</dbReference>
<dbReference type="FunFam" id="3.30.450.40:FF:000008">
    <property type="entry name" value="GAF domain-containing proteins"/>
    <property type="match status" value="1"/>
</dbReference>
<dbReference type="PANTHER" id="PTHR21021:SF15">
    <property type="entry name" value="FREE METHIONINE-R-SULFOXIDE REDUCTASE"/>
    <property type="match status" value="1"/>
</dbReference>
<dbReference type="InterPro" id="IPR003018">
    <property type="entry name" value="GAF"/>
</dbReference>
<comment type="similarity">
    <text evidence="1">Belongs to the free Met sulfoxide reductase family.</text>
</comment>
<evidence type="ECO:0000259" key="2">
    <source>
        <dbReference type="SMART" id="SM00065"/>
    </source>
</evidence>
<dbReference type="InterPro" id="IPR051330">
    <property type="entry name" value="Phosphatase_reg/MetRdx"/>
</dbReference>
<dbReference type="PANTHER" id="PTHR21021">
    <property type="entry name" value="GAF/PUTATIVE CYTOSKELETAL PROTEIN"/>
    <property type="match status" value="1"/>
</dbReference>
<accession>A0AA49JGC3</accession>
<reference evidence="3" key="2">
    <citation type="journal article" date="2024" name="Antonie Van Leeuwenhoek">
        <title>Roseihalotalea indica gen. nov., sp. nov., a halophilic Bacteroidetes from mesopelagic Southwest Indian Ocean with higher carbohydrate metabolic potential.</title>
        <authorList>
            <person name="Chen B."/>
            <person name="Zhang M."/>
            <person name="Lin D."/>
            <person name="Ye J."/>
            <person name="Tang K."/>
        </authorList>
    </citation>
    <scope>NUCLEOTIDE SEQUENCE</scope>
    <source>
        <strain evidence="3">TK19036</strain>
    </source>
</reference>
<dbReference type="Pfam" id="PF13185">
    <property type="entry name" value="GAF_2"/>
    <property type="match status" value="1"/>
</dbReference>
<dbReference type="GO" id="GO:0005829">
    <property type="term" value="C:cytosol"/>
    <property type="evidence" value="ECO:0007669"/>
    <property type="project" value="TreeGrafter"/>
</dbReference>
<feature type="domain" description="GAF" evidence="2">
    <location>
        <begin position="33"/>
        <end position="161"/>
    </location>
</feature>
<dbReference type="AlphaFoldDB" id="A0AA49JGC3"/>